<reference evidence="2" key="1">
    <citation type="submission" date="2016-10" db="EMBL/GenBank/DDBJ databases">
        <authorList>
            <person name="Varghese N."/>
            <person name="Submissions S."/>
        </authorList>
    </citation>
    <scope>NUCLEOTIDE SEQUENCE [LARGE SCALE GENOMIC DNA]</scope>
    <source>
        <strain evidence="2">OR362-8,ATCC BAA-1266,JCM 13504</strain>
    </source>
</reference>
<dbReference type="EMBL" id="FOXS01000001">
    <property type="protein sequence ID" value="SFP79397.1"/>
    <property type="molecule type" value="Genomic_DNA"/>
</dbReference>
<evidence type="ECO:0000313" key="1">
    <source>
        <dbReference type="EMBL" id="SFP79397.1"/>
    </source>
</evidence>
<organism evidence="1 2">
    <name type="scientific">Hymenobacter arizonensis</name>
    <name type="common">Siccationidurans arizonensis</name>
    <dbReference type="NCBI Taxonomy" id="1227077"/>
    <lineage>
        <taxon>Bacteria</taxon>
        <taxon>Pseudomonadati</taxon>
        <taxon>Bacteroidota</taxon>
        <taxon>Cytophagia</taxon>
        <taxon>Cytophagales</taxon>
        <taxon>Hymenobacteraceae</taxon>
        <taxon>Hymenobacter</taxon>
    </lineage>
</organism>
<sequence length="108" mass="11593">MPAPLPDYSFVPASKSEGLTIPGAVLALPVSPAAKFVLAELLALHSRQPTPGPLAVGNDYLARRLQLTLRTVGLALRELFTAGHLAHASHPTDRRFRLLTARPPISVR</sequence>
<keyword evidence="2" id="KW-1185">Reference proteome</keyword>
<dbReference type="RefSeq" id="WP_092668373.1">
    <property type="nucleotide sequence ID" value="NZ_FOXS01000001.1"/>
</dbReference>
<accession>A0A1I5T9R0</accession>
<dbReference type="STRING" id="1227077.SAMN04515668_0365"/>
<evidence type="ECO:0000313" key="2">
    <source>
        <dbReference type="Proteomes" id="UP000199029"/>
    </source>
</evidence>
<dbReference type="Proteomes" id="UP000199029">
    <property type="component" value="Unassembled WGS sequence"/>
</dbReference>
<dbReference type="OrthoDB" id="162531at2"/>
<name>A0A1I5T9R0_HYMAR</name>
<evidence type="ECO:0008006" key="3">
    <source>
        <dbReference type="Google" id="ProtNLM"/>
    </source>
</evidence>
<protein>
    <recommendedName>
        <fullName evidence="3">Helix-turn-helix domain-containing protein</fullName>
    </recommendedName>
</protein>
<gene>
    <name evidence="1" type="ORF">SAMN04515668_0365</name>
</gene>
<dbReference type="AlphaFoldDB" id="A0A1I5T9R0"/>
<proteinExistence type="predicted"/>